<evidence type="ECO:0000313" key="1">
    <source>
        <dbReference type="EMBL" id="KEJ82642.1"/>
    </source>
</evidence>
<comment type="caution">
    <text evidence="1">The sequence shown here is derived from an EMBL/GenBank/DDBJ whole genome shotgun (WGS) entry which is preliminary data.</text>
</comment>
<organism evidence="1 2">
    <name type="scientific">Oxytricha trifallax</name>
    <dbReference type="NCBI Taxonomy" id="1172189"/>
    <lineage>
        <taxon>Eukaryota</taxon>
        <taxon>Sar</taxon>
        <taxon>Alveolata</taxon>
        <taxon>Ciliophora</taxon>
        <taxon>Intramacronucleata</taxon>
        <taxon>Spirotrichea</taxon>
        <taxon>Stichotrichia</taxon>
        <taxon>Sporadotrichida</taxon>
        <taxon>Oxytrichidae</taxon>
        <taxon>Oxytrichinae</taxon>
        <taxon>Oxytricha</taxon>
    </lineage>
</organism>
<sequence>MQSLSFRCGSFNTLTRCGRKSLSLTCMVLVFSILKAEYYSHPVPYYLGKQTHDRQLINCKEILRLKPIRGVQQQTD</sequence>
<dbReference type="Proteomes" id="UP000053232">
    <property type="component" value="Unassembled WGS sequence"/>
</dbReference>
<gene>
    <name evidence="1" type="ORF">OXYTRIMIC_126</name>
</gene>
<keyword evidence="2" id="KW-1185">Reference proteome</keyword>
<dbReference type="AlphaFoldDB" id="A0A073IB65"/>
<accession>A0A073IB65</accession>
<evidence type="ECO:0000313" key="2">
    <source>
        <dbReference type="Proteomes" id="UP000053232"/>
    </source>
</evidence>
<reference evidence="2" key="1">
    <citation type="journal article" date="2014" name="Cell">
        <title>The Architecture of a Scrambled Genome Reveals Massive Levels of Genomic Rearrangement during Development.</title>
        <authorList>
            <person name="Chen X."/>
            <person name="Bracht J.R."/>
            <person name="Goldman A.D."/>
            <person name="Dolzhenko E."/>
            <person name="Clay D.M."/>
            <person name="Swart E.C."/>
            <person name="Perlman D.H."/>
            <person name="Doak T.G."/>
            <person name="Stuart A."/>
            <person name="Amemiya C.T."/>
            <person name="Sebra R.P."/>
            <person name="Landweber L.F."/>
        </authorList>
    </citation>
    <scope>NUCLEOTIDE SEQUENCE [LARGE SCALE GENOMIC DNA]</scope>
    <source>
        <strain evidence="2">JRB310</strain>
    </source>
</reference>
<proteinExistence type="predicted"/>
<name>A0A073IB65_9SPIT</name>
<protein>
    <submittedName>
        <fullName evidence="1">Uncharacterized protein</fullName>
    </submittedName>
</protein>
<dbReference type="EMBL" id="ARYC01008920">
    <property type="protein sequence ID" value="KEJ82642.1"/>
    <property type="molecule type" value="Genomic_DNA"/>
</dbReference>